<dbReference type="EMBL" id="JAIWYP010000011">
    <property type="protein sequence ID" value="KAH3736663.1"/>
    <property type="molecule type" value="Genomic_DNA"/>
</dbReference>
<accession>A0A9D4D044</accession>
<organism evidence="2 3">
    <name type="scientific">Dreissena polymorpha</name>
    <name type="common">Zebra mussel</name>
    <name type="synonym">Mytilus polymorpha</name>
    <dbReference type="NCBI Taxonomy" id="45954"/>
    <lineage>
        <taxon>Eukaryota</taxon>
        <taxon>Metazoa</taxon>
        <taxon>Spiralia</taxon>
        <taxon>Lophotrochozoa</taxon>
        <taxon>Mollusca</taxon>
        <taxon>Bivalvia</taxon>
        <taxon>Autobranchia</taxon>
        <taxon>Heteroconchia</taxon>
        <taxon>Euheterodonta</taxon>
        <taxon>Imparidentia</taxon>
        <taxon>Neoheterodontei</taxon>
        <taxon>Myida</taxon>
        <taxon>Dreissenoidea</taxon>
        <taxon>Dreissenidae</taxon>
        <taxon>Dreissena</taxon>
    </lineage>
</organism>
<evidence type="ECO:0000313" key="3">
    <source>
        <dbReference type="Proteomes" id="UP000828390"/>
    </source>
</evidence>
<reference evidence="2" key="1">
    <citation type="journal article" date="2019" name="bioRxiv">
        <title>The Genome of the Zebra Mussel, Dreissena polymorpha: A Resource for Invasive Species Research.</title>
        <authorList>
            <person name="McCartney M.A."/>
            <person name="Auch B."/>
            <person name="Kono T."/>
            <person name="Mallez S."/>
            <person name="Zhang Y."/>
            <person name="Obille A."/>
            <person name="Becker A."/>
            <person name="Abrahante J.E."/>
            <person name="Garbe J."/>
            <person name="Badalamenti J.P."/>
            <person name="Herman A."/>
            <person name="Mangelson H."/>
            <person name="Liachko I."/>
            <person name="Sullivan S."/>
            <person name="Sone E.D."/>
            <person name="Koren S."/>
            <person name="Silverstein K.A.T."/>
            <person name="Beckman K.B."/>
            <person name="Gohl D.M."/>
        </authorList>
    </citation>
    <scope>NUCLEOTIDE SEQUENCE</scope>
    <source>
        <strain evidence="2">Duluth1</strain>
        <tissue evidence="2">Whole animal</tissue>
    </source>
</reference>
<name>A0A9D4D044_DREPO</name>
<evidence type="ECO:0000313" key="2">
    <source>
        <dbReference type="EMBL" id="KAH3736663.1"/>
    </source>
</evidence>
<keyword evidence="1" id="KW-0812">Transmembrane</keyword>
<protein>
    <submittedName>
        <fullName evidence="2">Uncharacterized protein</fullName>
    </submittedName>
</protein>
<comment type="caution">
    <text evidence="2">The sequence shown here is derived from an EMBL/GenBank/DDBJ whole genome shotgun (WGS) entry which is preliminary data.</text>
</comment>
<keyword evidence="1" id="KW-1133">Transmembrane helix</keyword>
<sequence length="137" mass="15786">MDMCESCQCKQLSLSETDPTIPVVNKNNHGRFWYKHDDIPFEGSWVDKKQRLGTENHEGKNVVYDVVAPNKDEDSEKKSAIFDIADKTYHYIRYYEVTPRHDNTTSGCKRCRLMSYSVIGVAGFVAAFWLGRKLISN</sequence>
<reference evidence="2" key="2">
    <citation type="submission" date="2020-11" db="EMBL/GenBank/DDBJ databases">
        <authorList>
            <person name="McCartney M.A."/>
            <person name="Auch B."/>
            <person name="Kono T."/>
            <person name="Mallez S."/>
            <person name="Becker A."/>
            <person name="Gohl D.M."/>
            <person name="Silverstein K.A.T."/>
            <person name="Koren S."/>
            <person name="Bechman K.B."/>
            <person name="Herman A."/>
            <person name="Abrahante J.E."/>
            <person name="Garbe J."/>
        </authorList>
    </citation>
    <scope>NUCLEOTIDE SEQUENCE</scope>
    <source>
        <strain evidence="2">Duluth1</strain>
        <tissue evidence="2">Whole animal</tissue>
    </source>
</reference>
<keyword evidence="1" id="KW-0472">Membrane</keyword>
<proteinExistence type="predicted"/>
<keyword evidence="3" id="KW-1185">Reference proteome</keyword>
<evidence type="ECO:0000256" key="1">
    <source>
        <dbReference type="SAM" id="Phobius"/>
    </source>
</evidence>
<feature type="transmembrane region" description="Helical" evidence="1">
    <location>
        <begin position="113"/>
        <end position="131"/>
    </location>
</feature>
<dbReference type="Proteomes" id="UP000828390">
    <property type="component" value="Unassembled WGS sequence"/>
</dbReference>
<gene>
    <name evidence="2" type="ORF">DPMN_043235</name>
</gene>
<dbReference type="AlphaFoldDB" id="A0A9D4D044"/>